<accession>A0A6L2L6E3</accession>
<dbReference type="EMBL" id="BKCJ010003821">
    <property type="protein sequence ID" value="GEU57383.1"/>
    <property type="molecule type" value="Genomic_DNA"/>
</dbReference>
<gene>
    <name evidence="1" type="ORF">Tci_029361</name>
</gene>
<reference evidence="1" key="1">
    <citation type="journal article" date="2019" name="Sci. Rep.">
        <title>Draft genome of Tanacetum cinerariifolium, the natural source of mosquito coil.</title>
        <authorList>
            <person name="Yamashiro T."/>
            <person name="Shiraishi A."/>
            <person name="Satake H."/>
            <person name="Nakayama K."/>
        </authorList>
    </citation>
    <scope>NUCLEOTIDE SEQUENCE</scope>
</reference>
<evidence type="ECO:0000313" key="1">
    <source>
        <dbReference type="EMBL" id="GEU57383.1"/>
    </source>
</evidence>
<protein>
    <submittedName>
        <fullName evidence="1">Uncharacterized protein</fullName>
    </submittedName>
</protein>
<dbReference type="AlphaFoldDB" id="A0A6L2L6E3"/>
<organism evidence="1">
    <name type="scientific">Tanacetum cinerariifolium</name>
    <name type="common">Dalmatian daisy</name>
    <name type="synonym">Chrysanthemum cinerariifolium</name>
    <dbReference type="NCBI Taxonomy" id="118510"/>
    <lineage>
        <taxon>Eukaryota</taxon>
        <taxon>Viridiplantae</taxon>
        <taxon>Streptophyta</taxon>
        <taxon>Embryophyta</taxon>
        <taxon>Tracheophyta</taxon>
        <taxon>Spermatophyta</taxon>
        <taxon>Magnoliopsida</taxon>
        <taxon>eudicotyledons</taxon>
        <taxon>Gunneridae</taxon>
        <taxon>Pentapetalae</taxon>
        <taxon>asterids</taxon>
        <taxon>campanulids</taxon>
        <taxon>Asterales</taxon>
        <taxon>Asteraceae</taxon>
        <taxon>Asteroideae</taxon>
        <taxon>Anthemideae</taxon>
        <taxon>Anthemidinae</taxon>
        <taxon>Tanacetum</taxon>
    </lineage>
</organism>
<name>A0A6L2L6E3_TANCI</name>
<comment type="caution">
    <text evidence="1">The sequence shown here is derived from an EMBL/GenBank/DDBJ whole genome shotgun (WGS) entry which is preliminary data.</text>
</comment>
<sequence>MYGGGCFNVGGSFKGFDWINEPVGFDDRSLLGKSKDEFSNEVILDDVVPSPATTLSLLLKSKGKSKVKFTRMREIIKRSKTISLRKSVRSNYGRFVTMVGLNEDVGEPDLLVPVPESFHEQTNEELTETDIKQMDADDQAIQTILLGLPEDVYAAVDSCETAKEI</sequence>
<proteinExistence type="predicted"/>